<dbReference type="InterPro" id="IPR024914">
    <property type="entry name" value="tRNA_acetyltr_TmcA"/>
</dbReference>
<dbReference type="InterPro" id="IPR013562">
    <property type="entry name" value="TmcA/NAT10_N"/>
</dbReference>
<name>A0AA40X1D1_9GAMM</name>
<keyword evidence="3 9" id="KW-0808">Transferase</keyword>
<gene>
    <name evidence="9" type="primary">tmcA</name>
    <name evidence="11" type="ORF">ITX54_08940</name>
</gene>
<dbReference type="FunFam" id="3.40.50.300:FF:001011">
    <property type="entry name" value="tRNA(Met) cytidine acetyltransferase TmcA"/>
    <property type="match status" value="1"/>
</dbReference>
<dbReference type="InterPro" id="IPR016181">
    <property type="entry name" value="Acyl_CoA_acyltransferase"/>
</dbReference>
<keyword evidence="4 9" id="KW-0819">tRNA processing</keyword>
<evidence type="ECO:0000313" key="12">
    <source>
        <dbReference type="Proteomes" id="UP000705283"/>
    </source>
</evidence>
<dbReference type="GO" id="GO:1904812">
    <property type="term" value="P:rRNA acetylation involved in maturation of SSU-rRNA"/>
    <property type="evidence" value="ECO:0007669"/>
    <property type="project" value="TreeGrafter"/>
</dbReference>
<evidence type="ECO:0000256" key="8">
    <source>
        <dbReference type="ARBA" id="ARBA00023315"/>
    </source>
</evidence>
<feature type="binding site" evidence="9">
    <location>
        <position position="499"/>
    </location>
    <ligand>
        <name>acetyl-CoA</name>
        <dbReference type="ChEBI" id="CHEBI:57288"/>
    </ligand>
</feature>
<evidence type="ECO:0000256" key="2">
    <source>
        <dbReference type="ARBA" id="ARBA00022555"/>
    </source>
</evidence>
<comment type="caution">
    <text evidence="11">The sequence shown here is derived from an EMBL/GenBank/DDBJ whole genome shotgun (WGS) entry which is preliminary data.</text>
</comment>
<comment type="catalytic activity">
    <reaction evidence="9">
        <text>cytidine(34) in elongator tRNA(Met) + acetyl-CoA + ATP + H2O = N(4)-acetylcytidine(34) in elongator tRNA(Met) + ADP + phosphate + CoA + H(+)</text>
        <dbReference type="Rhea" id="RHEA:43788"/>
        <dbReference type="Rhea" id="RHEA-COMP:10693"/>
        <dbReference type="Rhea" id="RHEA-COMP:10694"/>
        <dbReference type="ChEBI" id="CHEBI:15377"/>
        <dbReference type="ChEBI" id="CHEBI:15378"/>
        <dbReference type="ChEBI" id="CHEBI:30616"/>
        <dbReference type="ChEBI" id="CHEBI:43474"/>
        <dbReference type="ChEBI" id="CHEBI:57287"/>
        <dbReference type="ChEBI" id="CHEBI:57288"/>
        <dbReference type="ChEBI" id="CHEBI:74900"/>
        <dbReference type="ChEBI" id="CHEBI:82748"/>
        <dbReference type="ChEBI" id="CHEBI:456216"/>
        <dbReference type="EC" id="2.3.1.193"/>
    </reaction>
</comment>
<dbReference type="PANTHER" id="PTHR10925:SF5">
    <property type="entry name" value="RNA CYTIDINE ACETYLTRANSFERASE"/>
    <property type="match status" value="1"/>
</dbReference>
<feature type="binding site" evidence="9">
    <location>
        <position position="168"/>
    </location>
    <ligand>
        <name>ATP</name>
        <dbReference type="ChEBI" id="CHEBI:30616"/>
    </ligand>
</feature>
<evidence type="ECO:0000256" key="6">
    <source>
        <dbReference type="ARBA" id="ARBA00022840"/>
    </source>
</evidence>
<evidence type="ECO:0000256" key="1">
    <source>
        <dbReference type="ARBA" id="ARBA00022490"/>
    </source>
</evidence>
<proteinExistence type="inferred from homology"/>
<evidence type="ECO:0000256" key="4">
    <source>
        <dbReference type="ARBA" id="ARBA00022694"/>
    </source>
</evidence>
<dbReference type="GO" id="GO:0051391">
    <property type="term" value="P:tRNA acetylation"/>
    <property type="evidence" value="ECO:0007669"/>
    <property type="project" value="UniProtKB-UniRule"/>
</dbReference>
<dbReference type="Gene3D" id="3.40.50.11040">
    <property type="match status" value="1"/>
</dbReference>
<comment type="similarity">
    <text evidence="9">Belongs to the TmcA family.</text>
</comment>
<dbReference type="EC" id="2.3.1.193" evidence="9"/>
<dbReference type="PANTHER" id="PTHR10925">
    <property type="entry name" value="N-ACETYLTRANSFERASE 10"/>
    <property type="match status" value="1"/>
</dbReference>
<keyword evidence="6 9" id="KW-0067">ATP-binding</keyword>
<accession>A0AA40X1D1</accession>
<sequence>MQRQGVRRLLVLSGEAAWCQARVEEIIRPFIGDWLWISPNLQPNFKTLAPEVVNQLLGQECLHGVFDAREGVNVEALAAFSGVLRAGSWLIMLVPEWQIWPQLPDADSRRWSDQAEAIATPQFIARFTQKVQSDSQAIIWRQGEDCAPCLLASTPSWSAPQGNPTARQQAILEKLLKAQAGVWVLTAARGRGKSTLAGMLVQQWQGTCWMSAPSKAAGKMLSVQGEHGAQFWAPDALLAHCEKGAPIDADWLLIDEAAAIPTPLLAQLITSFPRVLLTTTVQGYEGTGRGFLLKFCASLPHWHDLRLLEPIRWAQGCPLELLLDDILLFNEPESITAVSPSRSVNPLHFLHFTAEVWAKYPERLAAFYHLLTSAHYRTSPLDLRRMMDAPGSSFSIAQRDECLVAALWTVDEGGLEPDLAHEIWAGRRRPRGSLVAQSLAAHGGFPDAAEMLSRRITRIAVAVDSRRQGIAKALVNEQRKFATQLRLDYLSVSFGFTEELWHFWHSCGFKMVRVGGVREASSGCYTAMALLPLSDRGQQLCQQAVQQLFRNRQLLPTEVSKTLWQRVETCNDGNHYKQHDVEQKVAQDDALNDDDWRELAGFAYASRTLDGSRSALLRLLTQSSLPLATLCAVVLHEQSMAEAVLQSGLSGKKALIQECRRETQAALRQIDAQKSEFWQRFCTPLS</sequence>
<organism evidence="11 12">
    <name type="scientific">Rouxiella silvae</name>
    <dbReference type="NCBI Taxonomy" id="1646373"/>
    <lineage>
        <taxon>Bacteria</taxon>
        <taxon>Pseudomonadati</taxon>
        <taxon>Pseudomonadota</taxon>
        <taxon>Gammaproteobacteria</taxon>
        <taxon>Enterobacterales</taxon>
        <taxon>Yersiniaceae</taxon>
        <taxon>Rouxiella</taxon>
    </lineage>
</organism>
<dbReference type="Proteomes" id="UP000705283">
    <property type="component" value="Unassembled WGS sequence"/>
</dbReference>
<keyword evidence="7 9" id="KW-0694">RNA-binding</keyword>
<dbReference type="Gene3D" id="3.40.630.30">
    <property type="match status" value="1"/>
</dbReference>
<dbReference type="Gene3D" id="3.40.50.300">
    <property type="entry name" value="P-loop containing nucleotide triphosphate hydrolases"/>
    <property type="match status" value="1"/>
</dbReference>
<evidence type="ECO:0000256" key="7">
    <source>
        <dbReference type="ARBA" id="ARBA00022884"/>
    </source>
</evidence>
<dbReference type="GO" id="GO:0000049">
    <property type="term" value="F:tRNA binding"/>
    <property type="evidence" value="ECO:0007669"/>
    <property type="project" value="UniProtKB-UniRule"/>
</dbReference>
<dbReference type="Pfam" id="PF08351">
    <property type="entry name" value="TmcA_N"/>
    <property type="match status" value="1"/>
</dbReference>
<keyword evidence="8 9" id="KW-0012">Acyltransferase</keyword>
<keyword evidence="5 9" id="KW-0547">Nucleotide-binding</keyword>
<dbReference type="GO" id="GO:0002101">
    <property type="term" value="P:tRNA wobble cytosine modification"/>
    <property type="evidence" value="ECO:0007669"/>
    <property type="project" value="UniProtKB-UniRule"/>
</dbReference>
<reference evidence="11" key="1">
    <citation type="submission" date="2020-11" db="EMBL/GenBank/DDBJ databases">
        <authorList>
            <person name="Lee S.D."/>
        </authorList>
    </citation>
    <scope>NUCLEOTIDE SEQUENCE</scope>
    <source>
        <strain evidence="11">SAP-2</strain>
    </source>
</reference>
<dbReference type="GO" id="GO:1990883">
    <property type="term" value="F:18S rRNA cytidine N-acetyltransferase activity"/>
    <property type="evidence" value="ECO:0007669"/>
    <property type="project" value="TreeGrafter"/>
</dbReference>
<keyword evidence="2 9" id="KW-0820">tRNA-binding</keyword>
<dbReference type="GO" id="GO:0051392">
    <property type="term" value="F:tRNA cytidine N4-acetyltransferase activity"/>
    <property type="evidence" value="ECO:0007669"/>
    <property type="project" value="UniProtKB-UniRule"/>
</dbReference>
<dbReference type="InterPro" id="IPR027417">
    <property type="entry name" value="P-loop_NTPase"/>
</dbReference>
<comment type="function">
    <text evidence="9">Catalyzes the formation of N(4)-acetylcytidine (ac(4)C) at the wobble position of tRNA(Met), by using acetyl-CoA as an acetyl donor and ATP (or GTP).</text>
</comment>
<dbReference type="EMBL" id="JADMKS010000003">
    <property type="protein sequence ID" value="MBF6636775.1"/>
    <property type="molecule type" value="Genomic_DNA"/>
</dbReference>
<dbReference type="AlphaFoldDB" id="A0AA40X1D1"/>
<dbReference type="SUPFAM" id="SSF55729">
    <property type="entry name" value="Acyl-CoA N-acyltransferases (Nat)"/>
    <property type="match status" value="1"/>
</dbReference>
<dbReference type="FunFam" id="3.40.50.11040:FF:000003">
    <property type="entry name" value="tRNA(Met) cytidine acetyltransferase TmcA"/>
    <property type="match status" value="1"/>
</dbReference>
<evidence type="ECO:0000259" key="10">
    <source>
        <dbReference type="PROSITE" id="PS51186"/>
    </source>
</evidence>
<dbReference type="InterPro" id="IPR032672">
    <property type="entry name" value="TmcA/NAT10/Kre33"/>
</dbReference>
<feature type="binding site" evidence="9">
    <location>
        <begin position="459"/>
        <end position="461"/>
    </location>
    <ligand>
        <name>acetyl-CoA</name>
        <dbReference type="ChEBI" id="CHEBI:57288"/>
    </ligand>
</feature>
<dbReference type="Pfam" id="PF17176">
    <property type="entry name" value="tRNA_bind_3"/>
    <property type="match status" value="1"/>
</dbReference>
<dbReference type="InterPro" id="IPR038321">
    <property type="entry name" value="TmcA_C_sf"/>
</dbReference>
<dbReference type="InterPro" id="IPR000182">
    <property type="entry name" value="GNAT_dom"/>
</dbReference>
<feature type="domain" description="N-acetyltransferase" evidence="10">
    <location>
        <begin position="354"/>
        <end position="531"/>
    </location>
</feature>
<dbReference type="PROSITE" id="PS51186">
    <property type="entry name" value="GNAT"/>
    <property type="match status" value="1"/>
</dbReference>
<dbReference type="HAMAP" id="MF_01886">
    <property type="entry name" value="tRNA_acetyltr_TmcA"/>
    <property type="match status" value="1"/>
</dbReference>
<evidence type="ECO:0000256" key="3">
    <source>
        <dbReference type="ARBA" id="ARBA00022679"/>
    </source>
</evidence>
<dbReference type="GO" id="GO:0005524">
    <property type="term" value="F:ATP binding"/>
    <property type="evidence" value="ECO:0007669"/>
    <property type="project" value="UniProtKB-UniRule"/>
</dbReference>
<reference evidence="11" key="2">
    <citation type="submission" date="2022-09" db="EMBL/GenBank/DDBJ databases">
        <title>Rouxiella aceris sp. nov., isolated from tree sap and emended description of the genus Rhouxiella.</title>
        <authorList>
            <person name="Kim I.S."/>
        </authorList>
    </citation>
    <scope>NUCLEOTIDE SEQUENCE</scope>
    <source>
        <strain evidence="11">SAP-2</strain>
    </source>
</reference>
<dbReference type="Pfam" id="PF13718">
    <property type="entry name" value="GNAT_acetyltr_2"/>
    <property type="match status" value="2"/>
</dbReference>
<dbReference type="SUPFAM" id="SSF52540">
    <property type="entry name" value="P-loop containing nucleoside triphosphate hydrolases"/>
    <property type="match status" value="1"/>
</dbReference>
<evidence type="ECO:0000256" key="5">
    <source>
        <dbReference type="ARBA" id="ARBA00022741"/>
    </source>
</evidence>
<dbReference type="InterPro" id="IPR007807">
    <property type="entry name" value="TcmA/NAT10_helicase"/>
</dbReference>
<dbReference type="Pfam" id="PF05127">
    <property type="entry name" value="NAT10_TcmA_helicase"/>
    <property type="match status" value="2"/>
</dbReference>
<protein>
    <recommendedName>
        <fullName evidence="9">tRNA(Met) cytidine acetyltransferase TmcA</fullName>
        <ecNumber evidence="9">2.3.1.193</ecNumber>
    </recommendedName>
</protein>
<keyword evidence="1 9" id="KW-0963">Cytoplasm</keyword>
<comment type="caution">
    <text evidence="9">Lacks conserved residue(s) required for the propagation of feature annotation.</text>
</comment>
<feature type="binding site" evidence="9">
    <location>
        <position position="312"/>
    </location>
    <ligand>
        <name>ATP</name>
        <dbReference type="ChEBI" id="CHEBI:30616"/>
    </ligand>
</feature>
<dbReference type="Gene3D" id="1.20.120.890">
    <property type="entry name" value="tRNA(Met) cytidine acetyltransferase, tail domain"/>
    <property type="match status" value="1"/>
</dbReference>
<evidence type="ECO:0000313" key="11">
    <source>
        <dbReference type="EMBL" id="MBF6636775.1"/>
    </source>
</evidence>
<comment type="subcellular location">
    <subcellularLocation>
        <location evidence="9">Cytoplasm</location>
    </subcellularLocation>
</comment>
<dbReference type="GO" id="GO:0005737">
    <property type="term" value="C:cytoplasm"/>
    <property type="evidence" value="ECO:0007669"/>
    <property type="project" value="UniProtKB-SubCell"/>
</dbReference>
<evidence type="ECO:0000256" key="9">
    <source>
        <dbReference type="HAMAP-Rule" id="MF_01886"/>
    </source>
</evidence>
<dbReference type="InterPro" id="IPR033442">
    <property type="entry name" value="TmcA_tRNA_bind"/>
</dbReference>